<keyword evidence="7" id="KW-1185">Reference proteome</keyword>
<dbReference type="Proteomes" id="UP000028631">
    <property type="component" value="Unassembled WGS sequence"/>
</dbReference>
<dbReference type="PROSITE" id="PS50931">
    <property type="entry name" value="HTH_LYSR"/>
    <property type="match status" value="1"/>
</dbReference>
<evidence type="ECO:0000313" key="6">
    <source>
        <dbReference type="EMBL" id="KFE50071.1"/>
    </source>
</evidence>
<organism evidence="6 7">
    <name type="scientific">Pseudomonas syringae</name>
    <dbReference type="NCBI Taxonomy" id="317"/>
    <lineage>
        <taxon>Bacteria</taxon>
        <taxon>Pseudomonadati</taxon>
        <taxon>Pseudomonadota</taxon>
        <taxon>Gammaproteobacteria</taxon>
        <taxon>Pseudomonadales</taxon>
        <taxon>Pseudomonadaceae</taxon>
        <taxon>Pseudomonas</taxon>
    </lineage>
</organism>
<dbReference type="InterPro" id="IPR036390">
    <property type="entry name" value="WH_DNA-bd_sf"/>
</dbReference>
<dbReference type="Gene3D" id="3.40.190.290">
    <property type="match status" value="1"/>
</dbReference>
<sequence>MDSLSGIGIFVQVAETRSFTAAARVLEVSSSAVGKSIARLEGRLGVRLFHRSTRSITLTAEGALFLERCRRILGEVEAAELELSHLSGEPKGKLHISVPLQDGLMMPVLTEFMRRYPDIELDIDLSDRMVDIIEEGFDAVIRTGTLQDSRLASRHLGDFRLMLVASPDYLQTYGVPATPSDLKGHIGLLHKFPATGKIEPWPLRTVDGLPVPSLKKAATCTTTQSLYYMARQGVGIAYLADFVVNDALQRGELEVVLEDYTLSHGTLWMLWPTSQHASPKLRALIDFLKAHLLPASDIRKS</sequence>
<dbReference type="PANTHER" id="PTHR30537:SF72">
    <property type="entry name" value="LYSR FAMILY TRANSCRIPTIONAL REGULATOR"/>
    <property type="match status" value="1"/>
</dbReference>
<comment type="similarity">
    <text evidence="1">Belongs to the LysR transcriptional regulatory family.</text>
</comment>
<feature type="domain" description="HTH lysR-type" evidence="5">
    <location>
        <begin position="1"/>
        <end position="59"/>
    </location>
</feature>
<keyword evidence="4" id="KW-0804">Transcription</keyword>
<comment type="caution">
    <text evidence="6">The sequence shown here is derived from an EMBL/GenBank/DDBJ whole genome shotgun (WGS) entry which is preliminary data.</text>
</comment>
<dbReference type="FunFam" id="1.10.10.10:FF:000001">
    <property type="entry name" value="LysR family transcriptional regulator"/>
    <property type="match status" value="1"/>
</dbReference>
<evidence type="ECO:0000256" key="2">
    <source>
        <dbReference type="ARBA" id="ARBA00023015"/>
    </source>
</evidence>
<evidence type="ECO:0000313" key="7">
    <source>
        <dbReference type="Proteomes" id="UP000028631"/>
    </source>
</evidence>
<dbReference type="RefSeq" id="WP_032631901.1">
    <property type="nucleotide sequence ID" value="NZ_JPQU01000109.1"/>
</dbReference>
<dbReference type="Gene3D" id="1.10.10.10">
    <property type="entry name" value="Winged helix-like DNA-binding domain superfamily/Winged helix DNA-binding domain"/>
    <property type="match status" value="1"/>
</dbReference>
<dbReference type="SUPFAM" id="SSF53850">
    <property type="entry name" value="Periplasmic binding protein-like II"/>
    <property type="match status" value="1"/>
</dbReference>
<evidence type="ECO:0000259" key="5">
    <source>
        <dbReference type="PROSITE" id="PS50931"/>
    </source>
</evidence>
<keyword evidence="3" id="KW-0238">DNA-binding</keyword>
<dbReference type="InterPro" id="IPR005119">
    <property type="entry name" value="LysR_subst-bd"/>
</dbReference>
<dbReference type="InterPro" id="IPR000847">
    <property type="entry name" value="LysR_HTH_N"/>
</dbReference>
<dbReference type="OrthoDB" id="9110639at2"/>
<dbReference type="Pfam" id="PF00126">
    <property type="entry name" value="HTH_1"/>
    <property type="match status" value="1"/>
</dbReference>
<gene>
    <name evidence="6" type="ORF">IV01_25620</name>
</gene>
<dbReference type="CDD" id="cd08476">
    <property type="entry name" value="PBP2_CrgA_like_7"/>
    <property type="match status" value="1"/>
</dbReference>
<reference evidence="6 7" key="1">
    <citation type="submission" date="2014-07" db="EMBL/GenBank/DDBJ databases">
        <title>Draft Genome Sequences of Environmental Pseudomonas syringae strains.</title>
        <authorList>
            <person name="Baltrus D.A."/>
            <person name="Berge O."/>
            <person name="Morris C."/>
        </authorList>
    </citation>
    <scope>NUCLEOTIDE SEQUENCE [LARGE SCALE GENOMIC DNA]</scope>
    <source>
        <strain evidence="6 7">GAW0119</strain>
    </source>
</reference>
<keyword evidence="2" id="KW-0805">Transcription regulation</keyword>
<dbReference type="PATRIC" id="fig|317.175.peg.5340"/>
<accession>A0A085V3Q8</accession>
<proteinExistence type="inferred from homology"/>
<dbReference type="GO" id="GO:0006351">
    <property type="term" value="P:DNA-templated transcription"/>
    <property type="evidence" value="ECO:0007669"/>
    <property type="project" value="TreeGrafter"/>
</dbReference>
<evidence type="ECO:0000256" key="4">
    <source>
        <dbReference type="ARBA" id="ARBA00023163"/>
    </source>
</evidence>
<dbReference type="InterPro" id="IPR058163">
    <property type="entry name" value="LysR-type_TF_proteobact-type"/>
</dbReference>
<dbReference type="InterPro" id="IPR036388">
    <property type="entry name" value="WH-like_DNA-bd_sf"/>
</dbReference>
<evidence type="ECO:0000256" key="1">
    <source>
        <dbReference type="ARBA" id="ARBA00009437"/>
    </source>
</evidence>
<evidence type="ECO:0000256" key="3">
    <source>
        <dbReference type="ARBA" id="ARBA00023125"/>
    </source>
</evidence>
<name>A0A085V3Q8_PSESX</name>
<dbReference type="AlphaFoldDB" id="A0A085V3Q8"/>
<dbReference type="GO" id="GO:0003700">
    <property type="term" value="F:DNA-binding transcription factor activity"/>
    <property type="evidence" value="ECO:0007669"/>
    <property type="project" value="InterPro"/>
</dbReference>
<dbReference type="PRINTS" id="PR00039">
    <property type="entry name" value="HTHLYSR"/>
</dbReference>
<dbReference type="SUPFAM" id="SSF46785">
    <property type="entry name" value="Winged helix' DNA-binding domain"/>
    <property type="match status" value="1"/>
</dbReference>
<dbReference type="GO" id="GO:0043565">
    <property type="term" value="F:sequence-specific DNA binding"/>
    <property type="evidence" value="ECO:0007669"/>
    <property type="project" value="TreeGrafter"/>
</dbReference>
<dbReference type="Pfam" id="PF03466">
    <property type="entry name" value="LysR_substrate"/>
    <property type="match status" value="1"/>
</dbReference>
<dbReference type="EMBL" id="JPQU01000109">
    <property type="protein sequence ID" value="KFE50071.1"/>
    <property type="molecule type" value="Genomic_DNA"/>
</dbReference>
<protein>
    <submittedName>
        <fullName evidence="6">LysR family transcriptional regulator</fullName>
    </submittedName>
</protein>
<dbReference type="PANTHER" id="PTHR30537">
    <property type="entry name" value="HTH-TYPE TRANSCRIPTIONAL REGULATOR"/>
    <property type="match status" value="1"/>
</dbReference>